<comment type="caution">
    <text evidence="1">The sequence shown here is derived from an EMBL/GenBank/DDBJ whole genome shotgun (WGS) entry which is preliminary data.</text>
</comment>
<gene>
    <name evidence="1" type="ORF">ACE5LO_21450</name>
</gene>
<evidence type="ECO:0000313" key="1">
    <source>
        <dbReference type="EMBL" id="MFB5762945.1"/>
    </source>
</evidence>
<dbReference type="RefSeq" id="WP_375522021.1">
    <property type="nucleotide sequence ID" value="NZ_JBHIRY010000026.1"/>
</dbReference>
<dbReference type="EMBL" id="JBHIRY010000026">
    <property type="protein sequence ID" value="MFB5762945.1"/>
    <property type="molecule type" value="Genomic_DNA"/>
</dbReference>
<accession>A0ABV5C606</accession>
<evidence type="ECO:0000313" key="2">
    <source>
        <dbReference type="Proteomes" id="UP001580430"/>
    </source>
</evidence>
<name>A0ABV5C606_9BACL</name>
<organism evidence="1 2">
    <name type="scientific">Paenibacillus medicaginis</name>
    <dbReference type="NCBI Taxonomy" id="1470560"/>
    <lineage>
        <taxon>Bacteria</taxon>
        <taxon>Bacillati</taxon>
        <taxon>Bacillota</taxon>
        <taxon>Bacilli</taxon>
        <taxon>Bacillales</taxon>
        <taxon>Paenibacillaceae</taxon>
        <taxon>Paenibacillus</taxon>
    </lineage>
</organism>
<reference evidence="1 2" key="1">
    <citation type="submission" date="2024-09" db="EMBL/GenBank/DDBJ databases">
        <title>Paenibacillus zeirhizospherea sp. nov., isolated from surface of the maize (Zea mays) roots in a horticulture field, Hungary.</title>
        <authorList>
            <person name="Marton D."/>
            <person name="Farkas M."/>
            <person name="Bedics A."/>
            <person name="Toth E."/>
            <person name="Tancsics A."/>
            <person name="Boka K."/>
            <person name="Marati G."/>
            <person name="Kriszt B."/>
            <person name="Cserhati M."/>
        </authorList>
    </citation>
    <scope>NUCLEOTIDE SEQUENCE [LARGE SCALE GENOMIC DNA]</scope>
    <source>
        <strain evidence="1 2">JCM 18446</strain>
    </source>
</reference>
<protein>
    <submittedName>
        <fullName evidence="1">Uncharacterized protein</fullName>
    </submittedName>
</protein>
<proteinExistence type="predicted"/>
<keyword evidence="2" id="KW-1185">Reference proteome</keyword>
<sequence>MSKRWSYHSKPVRLEARDKLGLEATVKQYIMASSKLSEVVHRVEIKAGRIYLYRLYEQFGWDNPEMQFKKPLIDGKYAEFPMARITLFDVRGEKCETGFQRHTGQWVSLYEGNLTECLTFIEENDQWFQ</sequence>
<dbReference type="Proteomes" id="UP001580430">
    <property type="component" value="Unassembled WGS sequence"/>
</dbReference>